<feature type="domain" description="VOC" evidence="2">
    <location>
        <begin position="23"/>
        <end position="140"/>
    </location>
</feature>
<dbReference type="PANTHER" id="PTHR43048:SF3">
    <property type="entry name" value="METHYLMALONYL-COA EPIMERASE, MITOCHONDRIAL"/>
    <property type="match status" value="1"/>
</dbReference>
<evidence type="ECO:0000313" key="6">
    <source>
        <dbReference type="Proteomes" id="UP000822331"/>
    </source>
</evidence>
<dbReference type="EMBL" id="JAAMCP010000023">
    <property type="protein sequence ID" value="NTF40251.1"/>
    <property type="molecule type" value="Genomic_DNA"/>
</dbReference>
<dbReference type="GO" id="GO:0004493">
    <property type="term" value="F:methylmalonyl-CoA epimerase activity"/>
    <property type="evidence" value="ECO:0007669"/>
    <property type="project" value="TreeGrafter"/>
</dbReference>
<dbReference type="InterPro" id="IPR051785">
    <property type="entry name" value="MMCE/EMCE_epimerase"/>
</dbReference>
<dbReference type="PROSITE" id="PS51819">
    <property type="entry name" value="VOC"/>
    <property type="match status" value="1"/>
</dbReference>
<dbReference type="InterPro" id="IPR029068">
    <property type="entry name" value="Glyas_Bleomycin-R_OHBP_Dase"/>
</dbReference>
<sequence length="142" mass="16071">MIQKTSKFNRKDRFLNIAHYATGLQHIGFPTKDIVGSIRFYTDLGFEKIYETQNEGAGVVFLQLKDLVIEMWEGEPKGVSGSIDHIAIDVTDIEAVFQILTSAGLNAIEGKICNLPFWEKGVRYFMISGPNAEKLEFIQRIK</sequence>
<dbReference type="Proteomes" id="UP000822331">
    <property type="component" value="Unassembled WGS sequence"/>
</dbReference>
<evidence type="ECO:0000313" key="3">
    <source>
        <dbReference type="EMBL" id="NTF40251.1"/>
    </source>
</evidence>
<dbReference type="Proteomes" id="UP000663912">
    <property type="component" value="Plasmid pW2_73_1"/>
</dbReference>
<evidence type="ECO:0000256" key="1">
    <source>
        <dbReference type="ARBA" id="ARBA00022723"/>
    </source>
</evidence>
<keyword evidence="6" id="KW-1185">Reference proteome</keyword>
<dbReference type="InterPro" id="IPR037523">
    <property type="entry name" value="VOC_core"/>
</dbReference>
<keyword evidence="4" id="KW-0614">Plasmid</keyword>
<proteinExistence type="predicted"/>
<dbReference type="PANTHER" id="PTHR43048">
    <property type="entry name" value="METHYLMALONYL-COA EPIMERASE"/>
    <property type="match status" value="1"/>
</dbReference>
<geneLocation type="plasmid" evidence="4 5">
    <name>pW2_73_1</name>
</geneLocation>
<organism evidence="4 5">
    <name type="scientific">Agrobacterium rubi</name>
    <dbReference type="NCBI Taxonomy" id="28099"/>
    <lineage>
        <taxon>Bacteria</taxon>
        <taxon>Pseudomonadati</taxon>
        <taxon>Pseudomonadota</taxon>
        <taxon>Alphaproteobacteria</taxon>
        <taxon>Hyphomicrobiales</taxon>
        <taxon>Rhizobiaceae</taxon>
        <taxon>Rhizobium/Agrobacterium group</taxon>
        <taxon>Agrobacterium</taxon>
    </lineage>
</organism>
<dbReference type="CDD" id="cd06587">
    <property type="entry name" value="VOC"/>
    <property type="match status" value="1"/>
</dbReference>
<reference evidence="3 6" key="1">
    <citation type="journal article" date="2020" name="Science">
        <title>Unexpected conservation and global transmission of agrobacterial virulence plasmids.</title>
        <authorList>
            <person name="Weisberg A.J."/>
            <person name="Davis E.W. 2nd"/>
            <person name="Tabima J."/>
            <person name="Belcher M.S."/>
            <person name="Miller M."/>
            <person name="Kuo C.H."/>
            <person name="Loper J.E."/>
            <person name="Grunwald N.J."/>
            <person name="Putnam M.L."/>
            <person name="Chang J.H."/>
        </authorList>
    </citation>
    <scope>NUCLEOTIDE SEQUENCE [LARGE SCALE GENOMIC DNA]</scope>
    <source>
        <strain evidence="3 6">A19/93</strain>
    </source>
</reference>
<gene>
    <name evidence="3" type="ORF">G6L72_26640</name>
    <name evidence="4" type="ORF">G6M88_23710</name>
</gene>
<dbReference type="SUPFAM" id="SSF54593">
    <property type="entry name" value="Glyoxalase/Bleomycin resistance protein/Dihydroxybiphenyl dioxygenase"/>
    <property type="match status" value="1"/>
</dbReference>
<dbReference type="KEGG" id="arui:G6M88_23710"/>
<accession>A0AAE7R8X3</accession>
<dbReference type="Pfam" id="PF00903">
    <property type="entry name" value="Glyoxalase"/>
    <property type="match status" value="1"/>
</dbReference>
<evidence type="ECO:0000313" key="5">
    <source>
        <dbReference type="Proteomes" id="UP000663912"/>
    </source>
</evidence>
<name>A0AAE7R8X3_9HYPH</name>
<dbReference type="GO" id="GO:0046872">
    <property type="term" value="F:metal ion binding"/>
    <property type="evidence" value="ECO:0007669"/>
    <property type="project" value="UniProtKB-KW"/>
</dbReference>
<protein>
    <submittedName>
        <fullName evidence="4">VOC family protein</fullName>
    </submittedName>
</protein>
<evidence type="ECO:0000259" key="2">
    <source>
        <dbReference type="PROSITE" id="PS51819"/>
    </source>
</evidence>
<evidence type="ECO:0000313" key="4">
    <source>
        <dbReference type="EMBL" id="QTG03451.1"/>
    </source>
</evidence>
<dbReference type="EMBL" id="CP049208">
    <property type="protein sequence ID" value="QTG03451.1"/>
    <property type="molecule type" value="Genomic_DNA"/>
</dbReference>
<reference evidence="4" key="2">
    <citation type="submission" date="2020-02" db="EMBL/GenBank/DDBJ databases">
        <title>Unexpected conservation and global transmission of agrobacterial virulence plasmids.</title>
        <authorList>
            <person name="Weisberg A.J."/>
            <person name="Davis E.W. II"/>
            <person name="Tabima J.R."/>
            <person name="Belcher M.S."/>
            <person name="Miller M."/>
            <person name="Kuo C.-H."/>
            <person name="Loper J.E."/>
            <person name="Grunwald N.J."/>
            <person name="Putnam M.L."/>
            <person name="Chang J.H."/>
        </authorList>
    </citation>
    <scope>NUCLEOTIDE SEQUENCE</scope>
    <source>
        <strain evidence="4">W2/73</strain>
        <plasmid evidence="4">pW2_73_1</plasmid>
    </source>
</reference>
<dbReference type="AlphaFoldDB" id="A0AAE7R8X3"/>
<keyword evidence="1" id="KW-0479">Metal-binding</keyword>
<dbReference type="GO" id="GO:0046491">
    <property type="term" value="P:L-methylmalonyl-CoA metabolic process"/>
    <property type="evidence" value="ECO:0007669"/>
    <property type="project" value="TreeGrafter"/>
</dbReference>
<dbReference type="Gene3D" id="3.10.180.10">
    <property type="entry name" value="2,3-Dihydroxybiphenyl 1,2-Dioxygenase, domain 1"/>
    <property type="match status" value="1"/>
</dbReference>
<dbReference type="InterPro" id="IPR004360">
    <property type="entry name" value="Glyas_Fos-R_dOase_dom"/>
</dbReference>